<accession>A0A803KTI6</accession>
<organism evidence="1 2">
    <name type="scientific">Chenopodium quinoa</name>
    <name type="common">Quinoa</name>
    <dbReference type="NCBI Taxonomy" id="63459"/>
    <lineage>
        <taxon>Eukaryota</taxon>
        <taxon>Viridiplantae</taxon>
        <taxon>Streptophyta</taxon>
        <taxon>Embryophyta</taxon>
        <taxon>Tracheophyta</taxon>
        <taxon>Spermatophyta</taxon>
        <taxon>Magnoliopsida</taxon>
        <taxon>eudicotyledons</taxon>
        <taxon>Gunneridae</taxon>
        <taxon>Pentapetalae</taxon>
        <taxon>Caryophyllales</taxon>
        <taxon>Chenopodiaceae</taxon>
        <taxon>Chenopodioideae</taxon>
        <taxon>Atripliceae</taxon>
        <taxon>Chenopodium</taxon>
    </lineage>
</organism>
<name>A0A803KTI6_CHEQI</name>
<reference evidence="1" key="1">
    <citation type="journal article" date="2017" name="Nature">
        <title>The genome of Chenopodium quinoa.</title>
        <authorList>
            <person name="Jarvis D.E."/>
            <person name="Ho Y.S."/>
            <person name="Lightfoot D.J."/>
            <person name="Schmoeckel S.M."/>
            <person name="Li B."/>
            <person name="Borm T.J.A."/>
            <person name="Ohyanagi H."/>
            <person name="Mineta K."/>
            <person name="Michell C.T."/>
            <person name="Saber N."/>
            <person name="Kharbatia N.M."/>
            <person name="Rupper R.R."/>
            <person name="Sharp A.R."/>
            <person name="Dally N."/>
            <person name="Boughton B.A."/>
            <person name="Woo Y.H."/>
            <person name="Gao G."/>
            <person name="Schijlen E.G.W.M."/>
            <person name="Guo X."/>
            <person name="Momin A.A."/>
            <person name="Negrao S."/>
            <person name="Al-Babili S."/>
            <person name="Gehring C."/>
            <person name="Roessner U."/>
            <person name="Jung C."/>
            <person name="Murphy K."/>
            <person name="Arold S.T."/>
            <person name="Gojobori T."/>
            <person name="van der Linden C.G."/>
            <person name="van Loo E.N."/>
            <person name="Jellen E.N."/>
            <person name="Maughan P.J."/>
            <person name="Tester M."/>
        </authorList>
    </citation>
    <scope>NUCLEOTIDE SEQUENCE [LARGE SCALE GENOMIC DNA]</scope>
    <source>
        <strain evidence="1">cv. PI 614886</strain>
    </source>
</reference>
<dbReference type="AlphaFoldDB" id="A0A803KTI6"/>
<evidence type="ECO:0000313" key="2">
    <source>
        <dbReference type="Proteomes" id="UP000596660"/>
    </source>
</evidence>
<dbReference type="Gramene" id="AUR62002344-RA">
    <property type="protein sequence ID" value="AUR62002344-RA:cds"/>
    <property type="gene ID" value="AUR62002344"/>
</dbReference>
<dbReference type="Proteomes" id="UP000596660">
    <property type="component" value="Unplaced"/>
</dbReference>
<protein>
    <submittedName>
        <fullName evidence="1">Uncharacterized protein</fullName>
    </submittedName>
</protein>
<keyword evidence="2" id="KW-1185">Reference proteome</keyword>
<proteinExistence type="predicted"/>
<sequence length="74" mass="8210">MILSCDVCQPPPAHPLMPPRVEMPSPVENEVTALLLSLGSVVTGYGLSYIAERDTPYLKTMKSLKKRLYCSQLM</sequence>
<evidence type="ECO:0000313" key="1">
    <source>
        <dbReference type="EnsemblPlants" id="AUR62002344-RA:cds"/>
    </source>
</evidence>
<dbReference type="EnsemblPlants" id="AUR62002344-RA">
    <property type="protein sequence ID" value="AUR62002344-RA:cds"/>
    <property type="gene ID" value="AUR62002344"/>
</dbReference>
<reference evidence="1" key="2">
    <citation type="submission" date="2021-03" db="UniProtKB">
        <authorList>
            <consortium name="EnsemblPlants"/>
        </authorList>
    </citation>
    <scope>IDENTIFICATION</scope>
</reference>